<dbReference type="InterPro" id="IPR006121">
    <property type="entry name" value="HMA_dom"/>
</dbReference>
<organism evidence="3 4">
    <name type="scientific">Streptomyces mimosae</name>
    <dbReference type="NCBI Taxonomy" id="2586635"/>
    <lineage>
        <taxon>Bacteria</taxon>
        <taxon>Bacillati</taxon>
        <taxon>Actinomycetota</taxon>
        <taxon>Actinomycetes</taxon>
        <taxon>Kitasatosporales</taxon>
        <taxon>Streptomycetaceae</taxon>
        <taxon>Streptomyces</taxon>
    </lineage>
</organism>
<evidence type="ECO:0000313" key="4">
    <source>
        <dbReference type="Proteomes" id="UP000314251"/>
    </source>
</evidence>
<dbReference type="AlphaFoldDB" id="A0A5N5ZTU3"/>
<feature type="region of interest" description="Disordered" evidence="1">
    <location>
        <begin position="77"/>
        <end position="100"/>
    </location>
</feature>
<dbReference type="InterPro" id="IPR036163">
    <property type="entry name" value="HMA_dom_sf"/>
</dbReference>
<evidence type="ECO:0000256" key="1">
    <source>
        <dbReference type="SAM" id="MobiDB-lite"/>
    </source>
</evidence>
<comment type="caution">
    <text evidence="3">The sequence shown here is derived from an EMBL/GenBank/DDBJ whole genome shotgun (WGS) entry which is preliminary data.</text>
</comment>
<evidence type="ECO:0000259" key="2">
    <source>
        <dbReference type="PROSITE" id="PS50846"/>
    </source>
</evidence>
<accession>A0A5N5ZTU3</accession>
<feature type="domain" description="HMA" evidence="2">
    <location>
        <begin position="8"/>
        <end position="73"/>
    </location>
</feature>
<reference evidence="3" key="1">
    <citation type="submission" date="2019-10" db="EMBL/GenBank/DDBJ databases">
        <title>Nonomuraea sp. nov., isolated from Phyllanthus amarus.</title>
        <authorList>
            <person name="Klykleung N."/>
            <person name="Tanasupawat S."/>
        </authorList>
    </citation>
    <scope>NUCLEOTIDE SEQUENCE [LARGE SCALE GENOMIC DNA]</scope>
    <source>
        <strain evidence="3">3MP-10</strain>
    </source>
</reference>
<proteinExistence type="predicted"/>
<dbReference type="RefSeq" id="WP_139675286.1">
    <property type="nucleotide sequence ID" value="NZ_VDLY02000028.1"/>
</dbReference>
<dbReference type="EMBL" id="VDLY02000028">
    <property type="protein sequence ID" value="KAB8158378.1"/>
    <property type="molecule type" value="Genomic_DNA"/>
</dbReference>
<feature type="compositionally biased region" description="Low complexity" evidence="1">
    <location>
        <begin position="79"/>
        <end position="92"/>
    </location>
</feature>
<gene>
    <name evidence="3" type="ORF">FH607_029325</name>
</gene>
<dbReference type="SUPFAM" id="SSF55008">
    <property type="entry name" value="HMA, heavy metal-associated domain"/>
    <property type="match status" value="1"/>
</dbReference>
<keyword evidence="4" id="KW-1185">Reference proteome</keyword>
<dbReference type="PROSITE" id="PS50846">
    <property type="entry name" value="HMA_2"/>
    <property type="match status" value="1"/>
</dbReference>
<dbReference type="Pfam" id="PF00403">
    <property type="entry name" value="HMA"/>
    <property type="match status" value="1"/>
</dbReference>
<dbReference type="CDD" id="cd00371">
    <property type="entry name" value="HMA"/>
    <property type="match status" value="1"/>
</dbReference>
<dbReference type="GO" id="GO:0046872">
    <property type="term" value="F:metal ion binding"/>
    <property type="evidence" value="ECO:0007669"/>
    <property type="project" value="InterPro"/>
</dbReference>
<name>A0A5N5ZTU3_9ACTN</name>
<dbReference type="Gene3D" id="3.30.70.100">
    <property type="match status" value="1"/>
</dbReference>
<protein>
    <submittedName>
        <fullName evidence="3">Cation-transporting ATPase</fullName>
    </submittedName>
</protein>
<evidence type="ECO:0000313" key="3">
    <source>
        <dbReference type="EMBL" id="KAB8158378.1"/>
    </source>
</evidence>
<sequence>MSAEVPAVIEEFRVVGMACRRCARVVDGEVRGLEGVLAVAVDVQADLLTIIGERPVDAAALRERLARHGYRLAPPTETGAVSAGAGAVSAGATRASEGDR</sequence>
<dbReference type="Proteomes" id="UP000314251">
    <property type="component" value="Unassembled WGS sequence"/>
</dbReference>